<protein>
    <submittedName>
        <fullName evidence="1">Uncharacterized protein</fullName>
    </submittedName>
</protein>
<name>A0A3N0Y769_ANAGA</name>
<accession>A0A3N0Y769</accession>
<comment type="caution">
    <text evidence="1">The sequence shown here is derived from an EMBL/GenBank/DDBJ whole genome shotgun (WGS) entry which is preliminary data.</text>
</comment>
<proteinExistence type="predicted"/>
<gene>
    <name evidence="1" type="ORF">DPX16_19503</name>
</gene>
<evidence type="ECO:0000313" key="1">
    <source>
        <dbReference type="EMBL" id="ROL42056.1"/>
    </source>
</evidence>
<reference evidence="1 2" key="1">
    <citation type="submission" date="2018-10" db="EMBL/GenBank/DDBJ databases">
        <title>Genome assembly for a Yunnan-Guizhou Plateau 3E fish, Anabarilius grahami (Regan), and its evolutionary and genetic applications.</title>
        <authorList>
            <person name="Jiang W."/>
        </authorList>
    </citation>
    <scope>NUCLEOTIDE SEQUENCE [LARGE SCALE GENOMIC DNA]</scope>
    <source>
        <strain evidence="1">AG-KIZ</strain>
        <tissue evidence="1">Muscle</tissue>
    </source>
</reference>
<dbReference type="AlphaFoldDB" id="A0A3N0Y769"/>
<sequence length="155" mass="17391">MDSTRPLKVCCGIWHQDVSSRSFKSSAACAWNETALLTAYRQGLSPTIRAEMAIYDDTVGLENFISRFVRTAQCRSAVNTVLLHPPAATPAANPPWCWRVLLQRSFWDARGWKDISLSSPGPMETSHDRVRNVSRAALFTYPFKLTRHGTNHPSV</sequence>
<organism evidence="1 2">
    <name type="scientific">Anabarilius grahami</name>
    <name type="common">Kanglang fish</name>
    <name type="synonym">Barilius grahami</name>
    <dbReference type="NCBI Taxonomy" id="495550"/>
    <lineage>
        <taxon>Eukaryota</taxon>
        <taxon>Metazoa</taxon>
        <taxon>Chordata</taxon>
        <taxon>Craniata</taxon>
        <taxon>Vertebrata</taxon>
        <taxon>Euteleostomi</taxon>
        <taxon>Actinopterygii</taxon>
        <taxon>Neopterygii</taxon>
        <taxon>Teleostei</taxon>
        <taxon>Ostariophysi</taxon>
        <taxon>Cypriniformes</taxon>
        <taxon>Xenocyprididae</taxon>
        <taxon>Xenocypridinae</taxon>
        <taxon>Xenocypridinae incertae sedis</taxon>
        <taxon>Anabarilius</taxon>
    </lineage>
</organism>
<keyword evidence="2" id="KW-1185">Reference proteome</keyword>
<evidence type="ECO:0000313" key="2">
    <source>
        <dbReference type="Proteomes" id="UP000281406"/>
    </source>
</evidence>
<dbReference type="EMBL" id="RJVU01050431">
    <property type="protein sequence ID" value="ROL42056.1"/>
    <property type="molecule type" value="Genomic_DNA"/>
</dbReference>
<dbReference type="Proteomes" id="UP000281406">
    <property type="component" value="Unassembled WGS sequence"/>
</dbReference>